<evidence type="ECO:0000313" key="3">
    <source>
        <dbReference type="Proteomes" id="UP000030526"/>
    </source>
</evidence>
<dbReference type="Pfam" id="PF03473">
    <property type="entry name" value="MOSC"/>
    <property type="match status" value="1"/>
</dbReference>
<dbReference type="InterPro" id="IPR005302">
    <property type="entry name" value="MoCF_Sase_C"/>
</dbReference>
<dbReference type="PROSITE" id="PS51340">
    <property type="entry name" value="MOSC"/>
    <property type="match status" value="1"/>
</dbReference>
<dbReference type="GO" id="GO:0030151">
    <property type="term" value="F:molybdenum ion binding"/>
    <property type="evidence" value="ECO:0007669"/>
    <property type="project" value="InterPro"/>
</dbReference>
<gene>
    <name evidence="2" type="ORF">JP32_11190</name>
</gene>
<evidence type="ECO:0000313" key="2">
    <source>
        <dbReference type="EMBL" id="KGQ29426.1"/>
    </source>
</evidence>
<reference evidence="2 3" key="1">
    <citation type="submission" date="2014-08" db="EMBL/GenBank/DDBJ databases">
        <title>Chaperone-usher fimbriae in a diverse selection of Gallibacterium genomes.</title>
        <authorList>
            <person name="Kudirkiene E."/>
            <person name="Bager R.J."/>
            <person name="Johnson T.J."/>
            <person name="Bojesen A.M."/>
        </authorList>
    </citation>
    <scope>NUCLEOTIDE SEQUENCE [LARGE SCALE GENOMIC DNA]</scope>
    <source>
        <strain evidence="2 3">20558/3kl.</strain>
    </source>
</reference>
<sequence length="267" mass="30331">MNQVQKITLFPIKSTQPYFVQQAYVQPHGLNFDREFMLTDVNGKFITARKHGALYQLSAFPVAQGLIVRHCDGSQIVVRYRDFNVQESCEVWGTHFPSFVAPANINRWFSEKLQEEVVLRWLGEVDQRFVKKMPENSVSFADGYPLLLVTQRSFDAVQAACPTAISIDQFRANLVVTGEEAFAEEQWLKIKIGEVEFFHAKPSSRCILTTRNLQSGELDAKCEPFRTLKKMHTNADGEPLFGINLVPLNSGVVRVGDKVTVLQYRAE</sequence>
<dbReference type="PANTHER" id="PTHR14237:SF19">
    <property type="entry name" value="MITOCHONDRIAL AMIDOXIME REDUCING COMPONENT 1"/>
    <property type="match status" value="1"/>
</dbReference>
<evidence type="ECO:0000259" key="1">
    <source>
        <dbReference type="PROSITE" id="PS51340"/>
    </source>
</evidence>
<dbReference type="RefSeq" id="WP_039084909.1">
    <property type="nucleotide sequence ID" value="NZ_JPXS01000072.1"/>
</dbReference>
<dbReference type="AlphaFoldDB" id="A0A0A2XAJ6"/>
<dbReference type="InterPro" id="IPR005303">
    <property type="entry name" value="MOCOS_middle"/>
</dbReference>
<dbReference type="GO" id="GO:0003824">
    <property type="term" value="F:catalytic activity"/>
    <property type="evidence" value="ECO:0007669"/>
    <property type="project" value="InterPro"/>
</dbReference>
<feature type="domain" description="MOSC" evidence="1">
    <location>
        <begin position="111"/>
        <end position="262"/>
    </location>
</feature>
<dbReference type="SUPFAM" id="SSF50800">
    <property type="entry name" value="PK beta-barrel domain-like"/>
    <property type="match status" value="1"/>
</dbReference>
<dbReference type="EMBL" id="JPXS01000072">
    <property type="protein sequence ID" value="KGQ29426.1"/>
    <property type="molecule type" value="Genomic_DNA"/>
</dbReference>
<comment type="caution">
    <text evidence="2">The sequence shown here is derived from an EMBL/GenBank/DDBJ whole genome shotgun (WGS) entry which is preliminary data.</text>
</comment>
<dbReference type="PANTHER" id="PTHR14237">
    <property type="entry name" value="MOLYBDOPTERIN COFACTOR SULFURASE MOSC"/>
    <property type="match status" value="1"/>
</dbReference>
<dbReference type="GO" id="GO:0030170">
    <property type="term" value="F:pyridoxal phosphate binding"/>
    <property type="evidence" value="ECO:0007669"/>
    <property type="project" value="InterPro"/>
</dbReference>
<proteinExistence type="predicted"/>
<dbReference type="InterPro" id="IPR011037">
    <property type="entry name" value="Pyrv_Knase-like_insert_dom_sf"/>
</dbReference>
<organism evidence="2 3">
    <name type="scientific">Gallibacterium anatis</name>
    <dbReference type="NCBI Taxonomy" id="750"/>
    <lineage>
        <taxon>Bacteria</taxon>
        <taxon>Pseudomonadati</taxon>
        <taxon>Pseudomonadota</taxon>
        <taxon>Gammaproteobacteria</taxon>
        <taxon>Pasteurellales</taxon>
        <taxon>Pasteurellaceae</taxon>
        <taxon>Gallibacterium</taxon>
    </lineage>
</organism>
<dbReference type="Pfam" id="PF03476">
    <property type="entry name" value="MOSC_N"/>
    <property type="match status" value="1"/>
</dbReference>
<protein>
    <recommendedName>
        <fullName evidence="1">MOSC domain-containing protein</fullName>
    </recommendedName>
</protein>
<name>A0A0A2XAJ6_9PAST</name>
<dbReference type="Proteomes" id="UP000030526">
    <property type="component" value="Unassembled WGS sequence"/>
</dbReference>
<dbReference type="SUPFAM" id="SSF141673">
    <property type="entry name" value="MOSC N-terminal domain-like"/>
    <property type="match status" value="1"/>
</dbReference>
<accession>A0A0A2XAJ6</accession>